<dbReference type="Pfam" id="PF00672">
    <property type="entry name" value="HAMP"/>
    <property type="match status" value="1"/>
</dbReference>
<dbReference type="SMART" id="SM00283">
    <property type="entry name" value="MA"/>
    <property type="match status" value="1"/>
</dbReference>
<dbReference type="GO" id="GO:0016020">
    <property type="term" value="C:membrane"/>
    <property type="evidence" value="ECO:0007669"/>
    <property type="project" value="InterPro"/>
</dbReference>
<dbReference type="RefSeq" id="WP_062252192.1">
    <property type="nucleotide sequence ID" value="NZ_CP014229.1"/>
</dbReference>
<evidence type="ECO:0000259" key="6">
    <source>
        <dbReference type="PROSITE" id="PS50113"/>
    </source>
</evidence>
<dbReference type="STRING" id="44742.AXF13_06995"/>
<evidence type="ECO:0000313" key="9">
    <source>
        <dbReference type="Proteomes" id="UP000069241"/>
    </source>
</evidence>
<protein>
    <submittedName>
        <fullName evidence="8">Chemotaxis protein</fullName>
    </submittedName>
</protein>
<evidence type="ECO:0000313" key="8">
    <source>
        <dbReference type="EMBL" id="AMD89881.1"/>
    </source>
</evidence>
<comment type="similarity">
    <text evidence="2">Belongs to the methyl-accepting chemotaxis (MCP) protein family.</text>
</comment>
<keyword evidence="1 3" id="KW-0807">Transducer</keyword>
<dbReference type="SUPFAM" id="SSF58104">
    <property type="entry name" value="Methyl-accepting chemotaxis protein (MCP) signaling domain"/>
    <property type="match status" value="1"/>
</dbReference>
<dbReference type="CDD" id="cd06225">
    <property type="entry name" value="HAMP"/>
    <property type="match status" value="1"/>
</dbReference>
<evidence type="ECO:0000259" key="7">
    <source>
        <dbReference type="PROSITE" id="PS50885"/>
    </source>
</evidence>
<evidence type="ECO:0000256" key="4">
    <source>
        <dbReference type="SAM" id="Phobius"/>
    </source>
</evidence>
<dbReference type="AlphaFoldDB" id="A0A109W466"/>
<evidence type="ECO:0000256" key="3">
    <source>
        <dbReference type="PROSITE-ProRule" id="PRU00284"/>
    </source>
</evidence>
<dbReference type="PROSITE" id="PS50113">
    <property type="entry name" value="PAC"/>
    <property type="match status" value="1"/>
</dbReference>
<dbReference type="CDD" id="cd11386">
    <property type="entry name" value="MCP_signal"/>
    <property type="match status" value="1"/>
</dbReference>
<dbReference type="PROSITE" id="PS50111">
    <property type="entry name" value="CHEMOTAXIS_TRANSDUC_2"/>
    <property type="match status" value="1"/>
</dbReference>
<dbReference type="PANTHER" id="PTHR32089:SF112">
    <property type="entry name" value="LYSOZYME-LIKE PROTEIN-RELATED"/>
    <property type="match status" value="1"/>
</dbReference>
<dbReference type="SMART" id="SM00304">
    <property type="entry name" value="HAMP"/>
    <property type="match status" value="1"/>
</dbReference>
<accession>A0A109W466</accession>
<feature type="transmembrane region" description="Helical" evidence="4">
    <location>
        <begin position="212"/>
        <end position="232"/>
    </location>
</feature>
<dbReference type="Gene3D" id="6.10.340.10">
    <property type="match status" value="1"/>
</dbReference>
<keyword evidence="4" id="KW-0812">Transmembrane</keyword>
<evidence type="ECO:0000256" key="2">
    <source>
        <dbReference type="ARBA" id="ARBA00029447"/>
    </source>
</evidence>
<dbReference type="InterPro" id="IPR003660">
    <property type="entry name" value="HAMP_dom"/>
</dbReference>
<dbReference type="Pfam" id="PF13426">
    <property type="entry name" value="PAS_9"/>
    <property type="match status" value="1"/>
</dbReference>
<sequence>MSISKASSAINAGIIILTCLVGYFVFQLYYAIQNNLDLARNKEIAVQLAGELMESSKQLTSYVRQYAATGDSRYEKIYFGIVDERAGKTPRAASRDVAPGQKIALTDLMKQYGVTADEFTLVEKGNQLSDALIALETEAMNAVKGIYKDAKGDYTVKGEPNMERARELVFGPAYNAETEKIMAPLNEFFATLEKRTSAQVAASVERVDRNGLFLCFALALTLLLSLISAVYARKGICRPLERLSDFAQKVMAGDYASRIETHSNNEIGTLSRALDAMLDKLESQLAFSRGVLETLPVPCAVFDTEDKLAFANAPMLSTFEHPGKMEDFIGMASGKFYYNDETRATSITRCLESGEAASMDFVVERKTGKPMHADIFTKPMLDDKGRLSHAILILLDTTTTFEQQEAIKRNSETMRGVAASVLDLLQAANAACEQLVSVLVKTDKATAETTERMHDTLTAMEQMNMAVLDISKNASDAAASSDNMRNTATDGQNIVGQVVSSINLVQKNSLALRADMEKLSDEAQSINQIMTVISDIADQTNLLALNAAIEAARAGDAGRGFAVVADEVRKLAEKTMSATTEVGSAIENIQQGTRRNMEHVDRAVVSIEEVTGLANTSGDRLKDIVEITALSADMVRAIATASEQQSASSAQINEAVEAVDSTLKDVAVVIADANNAAQQLNGQMAEIRQLMDKLKP</sequence>
<dbReference type="PROSITE" id="PS50885">
    <property type="entry name" value="HAMP"/>
    <property type="match status" value="1"/>
</dbReference>
<dbReference type="EMBL" id="CP014229">
    <property type="protein sequence ID" value="AMD89881.1"/>
    <property type="molecule type" value="Genomic_DNA"/>
</dbReference>
<dbReference type="InterPro" id="IPR000014">
    <property type="entry name" value="PAS"/>
</dbReference>
<dbReference type="InterPro" id="IPR035965">
    <property type="entry name" value="PAS-like_dom_sf"/>
</dbReference>
<keyword evidence="4" id="KW-1133">Transmembrane helix</keyword>
<dbReference type="PANTHER" id="PTHR32089">
    <property type="entry name" value="METHYL-ACCEPTING CHEMOTAXIS PROTEIN MCPB"/>
    <property type="match status" value="1"/>
</dbReference>
<keyword evidence="4" id="KW-0472">Membrane</keyword>
<dbReference type="Gene3D" id="1.10.287.950">
    <property type="entry name" value="Methyl-accepting chemotaxis protein"/>
    <property type="match status" value="1"/>
</dbReference>
<dbReference type="SUPFAM" id="SSF55785">
    <property type="entry name" value="PYP-like sensor domain (PAS domain)"/>
    <property type="match status" value="1"/>
</dbReference>
<proteinExistence type="inferred from homology"/>
<evidence type="ECO:0000256" key="1">
    <source>
        <dbReference type="ARBA" id="ARBA00023224"/>
    </source>
</evidence>
<feature type="domain" description="PAC" evidence="6">
    <location>
        <begin position="357"/>
        <end position="409"/>
    </location>
</feature>
<gene>
    <name evidence="8" type="ORF">AXF13_06995</name>
</gene>
<reference evidence="9" key="1">
    <citation type="submission" date="2016-02" db="EMBL/GenBank/DDBJ databases">
        <authorList>
            <person name="Holder M.E."/>
            <person name="Ajami N.J."/>
            <person name="Petrosino J.F."/>
        </authorList>
    </citation>
    <scope>NUCLEOTIDE SEQUENCE [LARGE SCALE GENOMIC DNA]</scope>
    <source>
        <strain evidence="9">CCUG 45958</strain>
    </source>
</reference>
<feature type="domain" description="HAMP" evidence="7">
    <location>
        <begin position="234"/>
        <end position="286"/>
    </location>
</feature>
<dbReference type="Gene3D" id="3.30.450.20">
    <property type="entry name" value="PAS domain"/>
    <property type="match status" value="1"/>
</dbReference>
<dbReference type="InterPro" id="IPR000700">
    <property type="entry name" value="PAS-assoc_C"/>
</dbReference>
<dbReference type="InterPro" id="IPR004089">
    <property type="entry name" value="MCPsignal_dom"/>
</dbReference>
<dbReference type="GO" id="GO:0007165">
    <property type="term" value="P:signal transduction"/>
    <property type="evidence" value="ECO:0007669"/>
    <property type="project" value="UniProtKB-KW"/>
</dbReference>
<feature type="transmembrane region" description="Helical" evidence="4">
    <location>
        <begin position="12"/>
        <end position="32"/>
    </location>
</feature>
<dbReference type="Proteomes" id="UP000069241">
    <property type="component" value="Chromosome"/>
</dbReference>
<evidence type="ECO:0000259" key="5">
    <source>
        <dbReference type="PROSITE" id="PS50111"/>
    </source>
</evidence>
<dbReference type="KEGG" id="dfi:AXF13_06995"/>
<keyword evidence="9" id="KW-1185">Reference proteome</keyword>
<organism evidence="8 9">
    <name type="scientific">Desulfovibrio fairfieldensis</name>
    <dbReference type="NCBI Taxonomy" id="44742"/>
    <lineage>
        <taxon>Bacteria</taxon>
        <taxon>Pseudomonadati</taxon>
        <taxon>Thermodesulfobacteriota</taxon>
        <taxon>Desulfovibrionia</taxon>
        <taxon>Desulfovibrionales</taxon>
        <taxon>Desulfovibrionaceae</taxon>
        <taxon>Desulfovibrio</taxon>
    </lineage>
</organism>
<dbReference type="Pfam" id="PF00015">
    <property type="entry name" value="MCPsignal"/>
    <property type="match status" value="1"/>
</dbReference>
<name>A0A109W466_9BACT</name>
<feature type="domain" description="Methyl-accepting transducer" evidence="5">
    <location>
        <begin position="424"/>
        <end position="660"/>
    </location>
</feature>